<dbReference type="InterPro" id="IPR036411">
    <property type="entry name" value="TorD-like_sf"/>
</dbReference>
<dbReference type="InterPro" id="IPR020945">
    <property type="entry name" value="DMSO/NO3_reduct_chaperone"/>
</dbReference>
<name>B4SHD5_PELPB</name>
<dbReference type="eggNOG" id="COG3381">
    <property type="taxonomic scope" value="Bacteria"/>
</dbReference>
<dbReference type="HOGENOM" id="CLU_077650_5_0_10"/>
<reference evidence="2 3" key="1">
    <citation type="submission" date="2008-06" db="EMBL/GenBank/DDBJ databases">
        <title>Complete sequence of Pelodictyon phaeoclathratiforme BU-1.</title>
        <authorList>
            <consortium name="US DOE Joint Genome Institute"/>
            <person name="Lucas S."/>
            <person name="Copeland A."/>
            <person name="Lapidus A."/>
            <person name="Glavina del Rio T."/>
            <person name="Dalin E."/>
            <person name="Tice H."/>
            <person name="Bruce D."/>
            <person name="Goodwin L."/>
            <person name="Pitluck S."/>
            <person name="Schmutz J."/>
            <person name="Larimer F."/>
            <person name="Land M."/>
            <person name="Hauser L."/>
            <person name="Kyrpides N."/>
            <person name="Mikhailova N."/>
            <person name="Liu Z."/>
            <person name="Li T."/>
            <person name="Zhao F."/>
            <person name="Overmann J."/>
            <person name="Bryant D.A."/>
            <person name="Richardson P."/>
        </authorList>
    </citation>
    <scope>NUCLEOTIDE SEQUENCE [LARGE SCALE GENOMIC DNA]</scope>
    <source>
        <strain evidence="3">DSM 5477 / BU-1</strain>
    </source>
</reference>
<evidence type="ECO:0000313" key="2">
    <source>
        <dbReference type="EMBL" id="ACF43602.1"/>
    </source>
</evidence>
<dbReference type="Gene3D" id="1.10.3480.10">
    <property type="entry name" value="TorD-like"/>
    <property type="match status" value="1"/>
</dbReference>
<dbReference type="Pfam" id="PF02613">
    <property type="entry name" value="Nitrate_red_del"/>
    <property type="match status" value="1"/>
</dbReference>
<dbReference type="STRING" id="324925.Ppha_1338"/>
<dbReference type="PANTHER" id="PTHR34227:SF1">
    <property type="entry name" value="DIMETHYL SULFOXIDE REDUCTASE CHAPERONE-RELATED"/>
    <property type="match status" value="1"/>
</dbReference>
<dbReference type="AlphaFoldDB" id="B4SHD5"/>
<keyword evidence="1" id="KW-0143">Chaperone</keyword>
<dbReference type="PANTHER" id="PTHR34227">
    <property type="entry name" value="CHAPERONE PROTEIN YCDY"/>
    <property type="match status" value="1"/>
</dbReference>
<evidence type="ECO:0000256" key="1">
    <source>
        <dbReference type="ARBA" id="ARBA00023186"/>
    </source>
</evidence>
<sequence>MPFLYFTLSMSIPIQHAFVFRFLSLAFAYPNEAFLSELKSIADKINDKTGSFIRLIASFEKEKQEMLQAEYTRLFINGYPHTPCPPYESVYREKRMLGQASIDVQALYREWEMSVETGLIDHIATEFEFLSFLASASTVKTIATAAKDSSDHFIKEHLCRWVPQFVGDLKSATSLDAYRLLGILVESSLKACR</sequence>
<keyword evidence="3" id="KW-1185">Reference proteome</keyword>
<accession>B4SHD5</accession>
<dbReference type="Proteomes" id="UP000002724">
    <property type="component" value="Chromosome"/>
</dbReference>
<gene>
    <name evidence="2" type="ordered locus">Ppha_1338</name>
</gene>
<organism evidence="2 3">
    <name type="scientific">Pelodictyon phaeoclathratiforme (strain DSM 5477 / BU-1)</name>
    <dbReference type="NCBI Taxonomy" id="324925"/>
    <lineage>
        <taxon>Bacteria</taxon>
        <taxon>Pseudomonadati</taxon>
        <taxon>Chlorobiota</taxon>
        <taxon>Chlorobiia</taxon>
        <taxon>Chlorobiales</taxon>
        <taxon>Chlorobiaceae</taxon>
        <taxon>Chlorobium/Pelodictyon group</taxon>
        <taxon>Pelodictyon</taxon>
    </lineage>
</organism>
<dbReference type="EMBL" id="CP001110">
    <property type="protein sequence ID" value="ACF43602.1"/>
    <property type="molecule type" value="Genomic_DNA"/>
</dbReference>
<evidence type="ECO:0000313" key="3">
    <source>
        <dbReference type="Proteomes" id="UP000002724"/>
    </source>
</evidence>
<dbReference type="InterPro" id="IPR050289">
    <property type="entry name" value="TorD/DmsD_chaperones"/>
</dbReference>
<dbReference type="KEGG" id="pph:Ppha_1338"/>
<protein>
    <submittedName>
        <fullName evidence="2">Cytoplasmic chaperone TorD family protein</fullName>
    </submittedName>
</protein>
<proteinExistence type="predicted"/>
<dbReference type="SUPFAM" id="SSF89155">
    <property type="entry name" value="TorD-like"/>
    <property type="match status" value="1"/>
</dbReference>